<keyword evidence="1" id="KW-1133">Transmembrane helix</keyword>
<keyword evidence="1" id="KW-0812">Transmembrane</keyword>
<dbReference type="AlphaFoldDB" id="A0A0R1SV75"/>
<organism evidence="2 3">
    <name type="scientific">Lentilactobacillus diolivorans DSM 14421</name>
    <dbReference type="NCBI Taxonomy" id="1423739"/>
    <lineage>
        <taxon>Bacteria</taxon>
        <taxon>Bacillati</taxon>
        <taxon>Bacillota</taxon>
        <taxon>Bacilli</taxon>
        <taxon>Lactobacillales</taxon>
        <taxon>Lactobacillaceae</taxon>
        <taxon>Lentilactobacillus</taxon>
    </lineage>
</organism>
<feature type="transmembrane region" description="Helical" evidence="1">
    <location>
        <begin position="36"/>
        <end position="55"/>
    </location>
</feature>
<dbReference type="RefSeq" id="WP_057863737.1">
    <property type="nucleotide sequence ID" value="NZ_AZEY01000014.1"/>
</dbReference>
<gene>
    <name evidence="2" type="ORF">FC85_GL001569</name>
</gene>
<dbReference type="Proteomes" id="UP000052013">
    <property type="component" value="Unassembled WGS sequence"/>
</dbReference>
<keyword evidence="1" id="KW-0472">Membrane</keyword>
<accession>A0A0R1SV75</accession>
<evidence type="ECO:0000256" key="1">
    <source>
        <dbReference type="SAM" id="Phobius"/>
    </source>
</evidence>
<reference evidence="2 3" key="1">
    <citation type="journal article" date="2015" name="Genome Announc.">
        <title>Expanding the biotechnology potential of lactobacilli through comparative genomics of 213 strains and associated genera.</title>
        <authorList>
            <person name="Sun Z."/>
            <person name="Harris H.M."/>
            <person name="McCann A."/>
            <person name="Guo C."/>
            <person name="Argimon S."/>
            <person name="Zhang W."/>
            <person name="Yang X."/>
            <person name="Jeffery I.B."/>
            <person name="Cooney J.C."/>
            <person name="Kagawa T.F."/>
            <person name="Liu W."/>
            <person name="Song Y."/>
            <person name="Salvetti E."/>
            <person name="Wrobel A."/>
            <person name="Rasinkangas P."/>
            <person name="Parkhill J."/>
            <person name="Rea M.C."/>
            <person name="O'Sullivan O."/>
            <person name="Ritari J."/>
            <person name="Douillard F.P."/>
            <person name="Paul Ross R."/>
            <person name="Yang R."/>
            <person name="Briner A.E."/>
            <person name="Felis G.E."/>
            <person name="de Vos W.M."/>
            <person name="Barrangou R."/>
            <person name="Klaenhammer T.R."/>
            <person name="Caufield P.W."/>
            <person name="Cui Y."/>
            <person name="Zhang H."/>
            <person name="O'Toole P.W."/>
        </authorList>
    </citation>
    <scope>NUCLEOTIDE SEQUENCE [LARGE SCALE GENOMIC DNA]</scope>
    <source>
        <strain evidence="2 3">DSM 14421</strain>
    </source>
</reference>
<sequence>MKYLAKPIAGQSILSWVFQVALIVLAWKVADHTLANNLTTITIAAVLLIAIYLSINLDRKMRRREEKKQ</sequence>
<dbReference type="PATRIC" id="fig|1423739.3.peg.1647"/>
<name>A0A0R1SV75_9LACO</name>
<evidence type="ECO:0000313" key="2">
    <source>
        <dbReference type="EMBL" id="KRL69211.1"/>
    </source>
</evidence>
<evidence type="ECO:0000313" key="3">
    <source>
        <dbReference type="Proteomes" id="UP000052013"/>
    </source>
</evidence>
<feature type="transmembrane region" description="Helical" evidence="1">
    <location>
        <begin position="12"/>
        <end position="30"/>
    </location>
</feature>
<comment type="caution">
    <text evidence="2">The sequence shown here is derived from an EMBL/GenBank/DDBJ whole genome shotgun (WGS) entry which is preliminary data.</text>
</comment>
<protein>
    <submittedName>
        <fullName evidence="2">Uncharacterized protein</fullName>
    </submittedName>
</protein>
<proteinExistence type="predicted"/>
<dbReference type="EMBL" id="AZEY01000014">
    <property type="protein sequence ID" value="KRL69211.1"/>
    <property type="molecule type" value="Genomic_DNA"/>
</dbReference>